<proteinExistence type="predicted"/>
<organism evidence="1 2">
    <name type="scientific">Chromobacterium violaceum</name>
    <dbReference type="NCBI Taxonomy" id="536"/>
    <lineage>
        <taxon>Bacteria</taxon>
        <taxon>Pseudomonadati</taxon>
        <taxon>Pseudomonadota</taxon>
        <taxon>Betaproteobacteria</taxon>
        <taxon>Neisseriales</taxon>
        <taxon>Chromobacteriaceae</taxon>
        <taxon>Chromobacterium</taxon>
    </lineage>
</organism>
<dbReference type="Pfam" id="PF06995">
    <property type="entry name" value="Phage_P2_GpU"/>
    <property type="match status" value="1"/>
</dbReference>
<dbReference type="Proteomes" id="UP000275777">
    <property type="component" value="Chromosome"/>
</dbReference>
<dbReference type="InterPro" id="IPR016912">
    <property type="entry name" value="Phage_P2_GpU"/>
</dbReference>
<accession>A0A447T957</accession>
<protein>
    <submittedName>
        <fullName evidence="1">Phage protein U</fullName>
    </submittedName>
</protein>
<evidence type="ECO:0000313" key="1">
    <source>
        <dbReference type="EMBL" id="VEB41389.1"/>
    </source>
</evidence>
<dbReference type="InterPro" id="IPR009734">
    <property type="entry name" value="Myoviridae_GpU"/>
</dbReference>
<dbReference type="AlphaFoldDB" id="A0A447T957"/>
<dbReference type="EMBL" id="LR134182">
    <property type="protein sequence ID" value="VEB41389.1"/>
    <property type="molecule type" value="Genomic_DNA"/>
</dbReference>
<dbReference type="PIRSF" id="PIRSF029208">
    <property type="entry name" value="Phage_tail_GPU"/>
    <property type="match status" value="1"/>
</dbReference>
<gene>
    <name evidence="1" type="ORF">NCTC9695_01816</name>
</gene>
<evidence type="ECO:0000313" key="2">
    <source>
        <dbReference type="Proteomes" id="UP000275777"/>
    </source>
</evidence>
<reference evidence="1 2" key="1">
    <citation type="submission" date="2018-12" db="EMBL/GenBank/DDBJ databases">
        <authorList>
            <consortium name="Pathogen Informatics"/>
        </authorList>
    </citation>
    <scope>NUCLEOTIDE SEQUENCE [LARGE SCALE GENOMIC DNA]</scope>
    <source>
        <strain evidence="1 2">NCTC9695</strain>
    </source>
</reference>
<sequence>MLSLGPIKMPMMTLGLFVFMMDTLPYQDFKQKYAWRWPSNSRVGRRPAYQFLGVDEECFTLSGRLLPELTGGDTSLSLLKLMADQGKAWPLIEGTGTIYGFYVVESLDVSRTDFFSDGKARAIDFTLSLKRTDDSLLDMLGTLTRGVLEMVKA</sequence>
<name>A0A447T957_CHRVL</name>